<dbReference type="KEGG" id="cgn:OK18_14590"/>
<dbReference type="PATRIC" id="fig|1324352.5.peg.3041"/>
<gene>
    <name evidence="1" type="ORF">OK18_14590</name>
</gene>
<dbReference type="OrthoDB" id="1275040at2"/>
<protein>
    <submittedName>
        <fullName evidence="1">Uncharacterized protein</fullName>
    </submittedName>
</protein>
<dbReference type="Proteomes" id="UP000035213">
    <property type="component" value="Chromosome"/>
</dbReference>
<dbReference type="AlphaFoldDB" id="A0A0G3M3B8"/>
<dbReference type="EMBL" id="CP009928">
    <property type="protein sequence ID" value="AKK73666.1"/>
    <property type="molecule type" value="Genomic_DNA"/>
</dbReference>
<reference evidence="1 2" key="1">
    <citation type="submission" date="2014-11" db="EMBL/GenBank/DDBJ databases">
        <authorList>
            <person name="Park G.-S."/>
            <person name="Hong S.-J."/>
            <person name="Jung B.K."/>
            <person name="Khan A.R."/>
            <person name="Kwak Y."/>
            <person name="Shin J.-H."/>
        </authorList>
    </citation>
    <scope>NUCLEOTIDE SEQUENCE [LARGE SCALE GENOMIC DNA]</scope>
    <source>
        <strain evidence="1 2">DSM 27622</strain>
    </source>
</reference>
<sequence length="121" mass="14574">MRQYHCSYDTIKCDKHFTDYKEAKRYLLCVLGNTPIKEIKSFNESTFILYYKNNHDSQKLVDYLFTNLSKYFYFTISIIAESKIDNHHYVDSNPNNELNINLQNEWHNLNCENLNNPLTEY</sequence>
<evidence type="ECO:0000313" key="2">
    <source>
        <dbReference type="Proteomes" id="UP000035213"/>
    </source>
</evidence>
<dbReference type="RefSeq" id="WP_053328452.1">
    <property type="nucleotide sequence ID" value="NZ_CP009928.1"/>
</dbReference>
<proteinExistence type="predicted"/>
<accession>A0A0G3M3B8</accession>
<evidence type="ECO:0000313" key="1">
    <source>
        <dbReference type="EMBL" id="AKK73666.1"/>
    </source>
</evidence>
<organism evidence="1 2">
    <name type="scientific">Chryseobacterium gallinarum</name>
    <dbReference type="NCBI Taxonomy" id="1324352"/>
    <lineage>
        <taxon>Bacteria</taxon>
        <taxon>Pseudomonadati</taxon>
        <taxon>Bacteroidota</taxon>
        <taxon>Flavobacteriia</taxon>
        <taxon>Flavobacteriales</taxon>
        <taxon>Weeksellaceae</taxon>
        <taxon>Chryseobacterium group</taxon>
        <taxon>Chryseobacterium</taxon>
    </lineage>
</organism>
<name>A0A0G3M3B8_CHRGL</name>